<dbReference type="EMBL" id="CAJJDN010000270">
    <property type="protein sequence ID" value="CAD8130236.1"/>
    <property type="molecule type" value="Genomic_DNA"/>
</dbReference>
<dbReference type="Proteomes" id="UP000692954">
    <property type="component" value="Unassembled WGS sequence"/>
</dbReference>
<name>A0A8S1RQS0_9CILI</name>
<proteinExistence type="predicted"/>
<sequence length="229" mass="27725">MASPQYSFLCREITFFTVQYYLMQLIQQNIISFKYPPSFYYNSRNMYLNTHLLISLIQNLVQITQSKLQFMDHHMFKLKKQLLIFILQIKESNWQVQSFIKIASLELQKTYLQQLLMNRYQIRQLNEILNQIFYQIFTTLVNVKLQMCNLFSLMKSFDQIVKPPLIDKVNNRGFSYFLNYYKIIINLTLLLIKETIDLNKLLHIFDFTLESTIKIYAFMNQINEVDVWR</sequence>
<evidence type="ECO:0000313" key="1">
    <source>
        <dbReference type="EMBL" id="CAD8130236.1"/>
    </source>
</evidence>
<comment type="caution">
    <text evidence="1">The sequence shown here is derived from an EMBL/GenBank/DDBJ whole genome shotgun (WGS) entry which is preliminary data.</text>
</comment>
<evidence type="ECO:0000313" key="2">
    <source>
        <dbReference type="Proteomes" id="UP000692954"/>
    </source>
</evidence>
<organism evidence="1 2">
    <name type="scientific">Paramecium sonneborni</name>
    <dbReference type="NCBI Taxonomy" id="65129"/>
    <lineage>
        <taxon>Eukaryota</taxon>
        <taxon>Sar</taxon>
        <taxon>Alveolata</taxon>
        <taxon>Ciliophora</taxon>
        <taxon>Intramacronucleata</taxon>
        <taxon>Oligohymenophorea</taxon>
        <taxon>Peniculida</taxon>
        <taxon>Parameciidae</taxon>
        <taxon>Paramecium</taxon>
    </lineage>
</organism>
<gene>
    <name evidence="1" type="ORF">PSON_ATCC_30995.1.T2700023</name>
</gene>
<reference evidence="1" key="1">
    <citation type="submission" date="2021-01" db="EMBL/GenBank/DDBJ databases">
        <authorList>
            <consortium name="Genoscope - CEA"/>
            <person name="William W."/>
        </authorList>
    </citation>
    <scope>NUCLEOTIDE SEQUENCE</scope>
</reference>
<protein>
    <submittedName>
        <fullName evidence="1">Uncharacterized protein</fullName>
    </submittedName>
</protein>
<accession>A0A8S1RQS0</accession>
<keyword evidence="2" id="KW-1185">Reference proteome</keyword>
<dbReference type="AlphaFoldDB" id="A0A8S1RQS0"/>